<feature type="compositionally biased region" description="Basic and acidic residues" evidence="1">
    <location>
        <begin position="81"/>
        <end position="94"/>
    </location>
</feature>
<dbReference type="EMBL" id="KN847479">
    <property type="protein sequence ID" value="KIX04215.1"/>
    <property type="molecule type" value="Genomic_DNA"/>
</dbReference>
<proteinExistence type="predicted"/>
<dbReference type="Proteomes" id="UP000053617">
    <property type="component" value="Unassembled WGS sequence"/>
</dbReference>
<sequence>MGVPPGWPPMHVRANELSQAQLELLTTVWRNLAGEVDQADQQEAENEIENENENEVRSHQEAPFASQRSVWADLIGNSGRSRTEESSDGDRDLLGLDSDLEQNGNGNGITSGIGIGTWLQGIYRDPTYSEISLNNNP</sequence>
<protein>
    <submittedName>
        <fullName evidence="2">Uncharacterized protein</fullName>
    </submittedName>
</protein>
<reference evidence="2 3" key="1">
    <citation type="submission" date="2015-01" db="EMBL/GenBank/DDBJ databases">
        <title>The Genome Sequence of Rhinocladiella mackenzie CBS 650.93.</title>
        <authorList>
            <consortium name="The Broad Institute Genomics Platform"/>
            <person name="Cuomo C."/>
            <person name="de Hoog S."/>
            <person name="Gorbushina A."/>
            <person name="Stielow B."/>
            <person name="Teixiera M."/>
            <person name="Abouelleil A."/>
            <person name="Chapman S.B."/>
            <person name="Priest M."/>
            <person name="Young S.K."/>
            <person name="Wortman J."/>
            <person name="Nusbaum C."/>
            <person name="Birren B."/>
        </authorList>
    </citation>
    <scope>NUCLEOTIDE SEQUENCE [LARGE SCALE GENOMIC DNA]</scope>
    <source>
        <strain evidence="2 3">CBS 650.93</strain>
    </source>
</reference>
<name>A0A0D2J5B9_9EURO</name>
<keyword evidence="3" id="KW-1185">Reference proteome</keyword>
<evidence type="ECO:0000313" key="3">
    <source>
        <dbReference type="Proteomes" id="UP000053617"/>
    </source>
</evidence>
<organism evidence="2 3">
    <name type="scientific">Rhinocladiella mackenziei CBS 650.93</name>
    <dbReference type="NCBI Taxonomy" id="1442369"/>
    <lineage>
        <taxon>Eukaryota</taxon>
        <taxon>Fungi</taxon>
        <taxon>Dikarya</taxon>
        <taxon>Ascomycota</taxon>
        <taxon>Pezizomycotina</taxon>
        <taxon>Eurotiomycetes</taxon>
        <taxon>Chaetothyriomycetidae</taxon>
        <taxon>Chaetothyriales</taxon>
        <taxon>Herpotrichiellaceae</taxon>
        <taxon>Rhinocladiella</taxon>
    </lineage>
</organism>
<accession>A0A0D2J5B9</accession>
<feature type="compositionally biased region" description="Acidic residues" evidence="1">
    <location>
        <begin position="39"/>
        <end position="53"/>
    </location>
</feature>
<evidence type="ECO:0000313" key="2">
    <source>
        <dbReference type="EMBL" id="KIX04215.1"/>
    </source>
</evidence>
<feature type="region of interest" description="Disordered" evidence="1">
    <location>
        <begin position="39"/>
        <end position="111"/>
    </location>
</feature>
<evidence type="ECO:0000256" key="1">
    <source>
        <dbReference type="SAM" id="MobiDB-lite"/>
    </source>
</evidence>
<dbReference type="RefSeq" id="XP_013271351.1">
    <property type="nucleotide sequence ID" value="XM_013415897.1"/>
</dbReference>
<gene>
    <name evidence="2" type="ORF">Z518_07769</name>
</gene>
<dbReference type="AlphaFoldDB" id="A0A0D2J5B9"/>
<dbReference type="GeneID" id="25295840"/>
<dbReference type="VEuPathDB" id="FungiDB:Z518_07769"/>
<dbReference type="HOGENOM" id="CLU_1866252_0_0_1"/>